<accession>A0ABQ3NAC5</accession>
<feature type="transmembrane region" description="Helical" evidence="1">
    <location>
        <begin position="62"/>
        <end position="87"/>
    </location>
</feature>
<gene>
    <name evidence="2" type="ORF">AM1BK_25390</name>
</gene>
<evidence type="ECO:0000313" key="2">
    <source>
        <dbReference type="EMBL" id="GHH98996.1"/>
    </source>
</evidence>
<reference evidence="2 3" key="1">
    <citation type="journal article" date="2022" name="Int. J. Syst. Evol. Microbiol.">
        <title>Neobacillus kokaensis sp. nov., isolated from soil.</title>
        <authorList>
            <person name="Yuki K."/>
            <person name="Matsubara H."/>
            <person name="Yamaguchi S."/>
        </authorList>
    </citation>
    <scope>NUCLEOTIDE SEQUENCE [LARGE SCALE GENOMIC DNA]</scope>
    <source>
        <strain evidence="2 3">LOB 377</strain>
    </source>
</reference>
<keyword evidence="1" id="KW-1133">Transmembrane helix</keyword>
<dbReference type="RefSeq" id="WP_191273324.1">
    <property type="nucleotide sequence ID" value="NZ_BNDS01000009.1"/>
</dbReference>
<keyword evidence="1" id="KW-0812">Transmembrane</keyword>
<feature type="transmembrane region" description="Helical" evidence="1">
    <location>
        <begin position="119"/>
        <end position="138"/>
    </location>
</feature>
<feature type="transmembrane region" description="Helical" evidence="1">
    <location>
        <begin position="27"/>
        <end position="50"/>
    </location>
</feature>
<evidence type="ECO:0000256" key="1">
    <source>
        <dbReference type="SAM" id="Phobius"/>
    </source>
</evidence>
<dbReference type="EMBL" id="BNDS01000009">
    <property type="protein sequence ID" value="GHH98996.1"/>
    <property type="molecule type" value="Genomic_DNA"/>
</dbReference>
<feature type="transmembrane region" description="Helical" evidence="1">
    <location>
        <begin position="158"/>
        <end position="178"/>
    </location>
</feature>
<protein>
    <submittedName>
        <fullName evidence="2">Uncharacterized protein</fullName>
    </submittedName>
</protein>
<sequence length="188" mass="20392">MHFLKSISENVKPAQLQFQKKSKTKRLVIAALFASIAEVLQSAGGFLPGIGYFISPFSTAPILFCSMLSVPLGGVTYLLTILLLLILVPSELIVFPFTTGLLGLGIGAGFYFFKKRMTVIGCGTISLAAGILILLYGIKFPVLGPAVSSSFSVLASGGILLFSFIYAWIWVELGLFIFNRLKRFIIRS</sequence>
<proteinExistence type="predicted"/>
<comment type="caution">
    <text evidence="2">The sequence shown here is derived from an EMBL/GenBank/DDBJ whole genome shotgun (WGS) entry which is preliminary data.</text>
</comment>
<keyword evidence="3" id="KW-1185">Reference proteome</keyword>
<name>A0ABQ3NAC5_9BACI</name>
<dbReference type="Gene3D" id="1.10.1760.20">
    <property type="match status" value="1"/>
</dbReference>
<keyword evidence="1" id="KW-0472">Membrane</keyword>
<organism evidence="2 3">
    <name type="scientific">Neobacillus kokaensis</name>
    <dbReference type="NCBI Taxonomy" id="2759023"/>
    <lineage>
        <taxon>Bacteria</taxon>
        <taxon>Bacillati</taxon>
        <taxon>Bacillota</taxon>
        <taxon>Bacilli</taxon>
        <taxon>Bacillales</taxon>
        <taxon>Bacillaceae</taxon>
        <taxon>Neobacillus</taxon>
    </lineage>
</organism>
<dbReference type="Proteomes" id="UP000637074">
    <property type="component" value="Unassembled WGS sequence"/>
</dbReference>
<evidence type="ECO:0000313" key="3">
    <source>
        <dbReference type="Proteomes" id="UP000637074"/>
    </source>
</evidence>
<feature type="transmembrane region" description="Helical" evidence="1">
    <location>
        <begin position="93"/>
        <end position="112"/>
    </location>
</feature>